<name>A0A9K3I1K4_HELAN</name>
<dbReference type="AlphaFoldDB" id="A0A9K3I1K4"/>
<sequence length="63" mass="7498">MCIGIQRARGLNHGLSILCKVVNLWDRWLHEEMELDLDKSIKKVLGQFHDYFIECSTKLYYII</sequence>
<keyword evidence="2" id="KW-1185">Reference proteome</keyword>
<evidence type="ECO:0000313" key="2">
    <source>
        <dbReference type="Proteomes" id="UP000215914"/>
    </source>
</evidence>
<proteinExistence type="predicted"/>
<reference evidence="1" key="2">
    <citation type="submission" date="2020-06" db="EMBL/GenBank/DDBJ databases">
        <title>Helianthus annuus Genome sequencing and assembly Release 2.</title>
        <authorList>
            <person name="Gouzy J."/>
            <person name="Langlade N."/>
            <person name="Munos S."/>
        </authorList>
    </citation>
    <scope>NUCLEOTIDE SEQUENCE</scope>
    <source>
        <tissue evidence="1">Leaves</tissue>
    </source>
</reference>
<organism evidence="1 2">
    <name type="scientific">Helianthus annuus</name>
    <name type="common">Common sunflower</name>
    <dbReference type="NCBI Taxonomy" id="4232"/>
    <lineage>
        <taxon>Eukaryota</taxon>
        <taxon>Viridiplantae</taxon>
        <taxon>Streptophyta</taxon>
        <taxon>Embryophyta</taxon>
        <taxon>Tracheophyta</taxon>
        <taxon>Spermatophyta</taxon>
        <taxon>Magnoliopsida</taxon>
        <taxon>eudicotyledons</taxon>
        <taxon>Gunneridae</taxon>
        <taxon>Pentapetalae</taxon>
        <taxon>asterids</taxon>
        <taxon>campanulids</taxon>
        <taxon>Asterales</taxon>
        <taxon>Asteraceae</taxon>
        <taxon>Asteroideae</taxon>
        <taxon>Heliantheae alliance</taxon>
        <taxon>Heliantheae</taxon>
        <taxon>Helianthus</taxon>
    </lineage>
</organism>
<dbReference type="Proteomes" id="UP000215914">
    <property type="component" value="Unassembled WGS sequence"/>
</dbReference>
<accession>A0A9K3I1K4</accession>
<protein>
    <submittedName>
        <fullName evidence="1">Uncharacterized protein</fullName>
    </submittedName>
</protein>
<gene>
    <name evidence="1" type="ORF">HanXRQr2_Chr10g0462591</name>
</gene>
<comment type="caution">
    <text evidence="1">The sequence shown here is derived from an EMBL/GenBank/DDBJ whole genome shotgun (WGS) entry which is preliminary data.</text>
</comment>
<reference evidence="1" key="1">
    <citation type="journal article" date="2017" name="Nature">
        <title>The sunflower genome provides insights into oil metabolism, flowering and Asterid evolution.</title>
        <authorList>
            <person name="Badouin H."/>
            <person name="Gouzy J."/>
            <person name="Grassa C.J."/>
            <person name="Murat F."/>
            <person name="Staton S.E."/>
            <person name="Cottret L."/>
            <person name="Lelandais-Briere C."/>
            <person name="Owens G.L."/>
            <person name="Carrere S."/>
            <person name="Mayjonade B."/>
            <person name="Legrand L."/>
            <person name="Gill N."/>
            <person name="Kane N.C."/>
            <person name="Bowers J.E."/>
            <person name="Hubner S."/>
            <person name="Bellec A."/>
            <person name="Berard A."/>
            <person name="Berges H."/>
            <person name="Blanchet N."/>
            <person name="Boniface M.C."/>
            <person name="Brunel D."/>
            <person name="Catrice O."/>
            <person name="Chaidir N."/>
            <person name="Claudel C."/>
            <person name="Donnadieu C."/>
            <person name="Faraut T."/>
            <person name="Fievet G."/>
            <person name="Helmstetter N."/>
            <person name="King M."/>
            <person name="Knapp S.J."/>
            <person name="Lai Z."/>
            <person name="Le Paslier M.C."/>
            <person name="Lippi Y."/>
            <person name="Lorenzon L."/>
            <person name="Mandel J.R."/>
            <person name="Marage G."/>
            <person name="Marchand G."/>
            <person name="Marquand E."/>
            <person name="Bret-Mestries E."/>
            <person name="Morien E."/>
            <person name="Nambeesan S."/>
            <person name="Nguyen T."/>
            <person name="Pegot-Espagnet P."/>
            <person name="Pouilly N."/>
            <person name="Raftis F."/>
            <person name="Sallet E."/>
            <person name="Schiex T."/>
            <person name="Thomas J."/>
            <person name="Vandecasteele C."/>
            <person name="Vares D."/>
            <person name="Vear F."/>
            <person name="Vautrin S."/>
            <person name="Crespi M."/>
            <person name="Mangin B."/>
            <person name="Burke J.M."/>
            <person name="Salse J."/>
            <person name="Munos S."/>
            <person name="Vincourt P."/>
            <person name="Rieseberg L.H."/>
            <person name="Langlade N.B."/>
        </authorList>
    </citation>
    <scope>NUCLEOTIDE SEQUENCE</scope>
    <source>
        <tissue evidence="1">Leaves</tissue>
    </source>
</reference>
<dbReference type="EMBL" id="MNCJ02000325">
    <property type="protein sequence ID" value="KAF5788305.1"/>
    <property type="molecule type" value="Genomic_DNA"/>
</dbReference>
<dbReference type="Gramene" id="mRNA:HanXRQr2_Chr10g0462591">
    <property type="protein sequence ID" value="mRNA:HanXRQr2_Chr10g0462591"/>
    <property type="gene ID" value="HanXRQr2_Chr10g0462591"/>
</dbReference>
<evidence type="ECO:0000313" key="1">
    <source>
        <dbReference type="EMBL" id="KAF5788305.1"/>
    </source>
</evidence>